<name>D6Z516_DESAT</name>
<keyword evidence="3 6" id="KW-0597">Phosphoprotein</keyword>
<dbReference type="InParanoid" id="D6Z516"/>
<evidence type="ECO:0000259" key="9">
    <source>
        <dbReference type="PROSITE" id="PS50110"/>
    </source>
</evidence>
<dbReference type="SMART" id="SM00388">
    <property type="entry name" value="HisKA"/>
    <property type="match status" value="1"/>
</dbReference>
<feature type="coiled-coil region" evidence="7">
    <location>
        <begin position="384"/>
        <end position="421"/>
    </location>
</feature>
<reference evidence="11" key="1">
    <citation type="submission" date="2010-02" db="EMBL/GenBank/DDBJ databases">
        <title>Complete sequence of Desulfurivibrio alkaliphilus AHT2.</title>
        <authorList>
            <consortium name="US DOE Joint Genome Institute"/>
            <person name="Pitluck S."/>
            <person name="Chertkov O."/>
            <person name="Detter J.C."/>
            <person name="Han C."/>
            <person name="Tapia R."/>
            <person name="Larimer F."/>
            <person name="Land M."/>
            <person name="Hauser L."/>
            <person name="Kyrpides N."/>
            <person name="Mikhailova N."/>
            <person name="Sorokin D.Y."/>
            <person name="Muyzer G."/>
            <person name="Woyke T."/>
        </authorList>
    </citation>
    <scope>NUCLEOTIDE SEQUENCE [LARGE SCALE GENOMIC DNA]</scope>
    <source>
        <strain evidence="11">DSM 19089 / UNIQEM U267 / AHT2</strain>
    </source>
</reference>
<dbReference type="SUPFAM" id="SSF52172">
    <property type="entry name" value="CheY-like"/>
    <property type="match status" value="1"/>
</dbReference>
<dbReference type="Gene3D" id="3.30.565.10">
    <property type="entry name" value="Histidine kinase-like ATPase, C-terminal domain"/>
    <property type="match status" value="1"/>
</dbReference>
<dbReference type="PANTHER" id="PTHR43547:SF2">
    <property type="entry name" value="HYBRID SIGNAL TRANSDUCTION HISTIDINE KINASE C"/>
    <property type="match status" value="1"/>
</dbReference>
<dbReference type="CDD" id="cd00082">
    <property type="entry name" value="HisKA"/>
    <property type="match status" value="1"/>
</dbReference>
<dbReference type="SUPFAM" id="SSF47384">
    <property type="entry name" value="Homodimeric domain of signal transducing histidine kinase"/>
    <property type="match status" value="1"/>
</dbReference>
<dbReference type="eggNOG" id="COG2203">
    <property type="taxonomic scope" value="Bacteria"/>
</dbReference>
<dbReference type="KEGG" id="dak:DaAHT2_1963"/>
<evidence type="ECO:0000256" key="2">
    <source>
        <dbReference type="ARBA" id="ARBA00012438"/>
    </source>
</evidence>
<evidence type="ECO:0000313" key="10">
    <source>
        <dbReference type="EMBL" id="ADH86641.1"/>
    </source>
</evidence>
<dbReference type="SMART" id="SM00448">
    <property type="entry name" value="REC"/>
    <property type="match status" value="1"/>
</dbReference>
<accession>D6Z516</accession>
<evidence type="ECO:0000259" key="8">
    <source>
        <dbReference type="PROSITE" id="PS50109"/>
    </source>
</evidence>
<dbReference type="Gene3D" id="1.10.287.130">
    <property type="match status" value="1"/>
</dbReference>
<dbReference type="EMBL" id="CP001940">
    <property type="protein sequence ID" value="ADH86641.1"/>
    <property type="molecule type" value="Genomic_DNA"/>
</dbReference>
<proteinExistence type="predicted"/>
<dbReference type="OrthoDB" id="5428380at2"/>
<dbReference type="Gene3D" id="3.30.450.40">
    <property type="match status" value="1"/>
</dbReference>
<evidence type="ECO:0000256" key="6">
    <source>
        <dbReference type="PROSITE-ProRule" id="PRU00169"/>
    </source>
</evidence>
<dbReference type="InterPro" id="IPR001789">
    <property type="entry name" value="Sig_transdc_resp-reg_receiver"/>
</dbReference>
<dbReference type="eggNOG" id="COG2204">
    <property type="taxonomic scope" value="Bacteria"/>
</dbReference>
<keyword evidence="4" id="KW-0808">Transferase</keyword>
<dbReference type="InterPro" id="IPR036097">
    <property type="entry name" value="HisK_dim/P_sf"/>
</dbReference>
<dbReference type="STRING" id="589865.DaAHT2_1963"/>
<dbReference type="PANTHER" id="PTHR43547">
    <property type="entry name" value="TWO-COMPONENT HISTIDINE KINASE"/>
    <property type="match status" value="1"/>
</dbReference>
<organism evidence="10 11">
    <name type="scientific">Desulfurivibrio alkaliphilus (strain DSM 19089 / UNIQEM U267 / AHT2)</name>
    <dbReference type="NCBI Taxonomy" id="589865"/>
    <lineage>
        <taxon>Bacteria</taxon>
        <taxon>Pseudomonadati</taxon>
        <taxon>Thermodesulfobacteriota</taxon>
        <taxon>Desulfobulbia</taxon>
        <taxon>Desulfobulbales</taxon>
        <taxon>Desulfobulbaceae</taxon>
        <taxon>Desulfurivibrio</taxon>
    </lineage>
</organism>
<dbReference type="RefSeq" id="WP_013164164.1">
    <property type="nucleotide sequence ID" value="NC_014216.1"/>
</dbReference>
<dbReference type="HOGENOM" id="CLU_445317_0_0_7"/>
<keyword evidence="11" id="KW-1185">Reference proteome</keyword>
<dbReference type="SUPFAM" id="SSF55874">
    <property type="entry name" value="ATPase domain of HSP90 chaperone/DNA topoisomerase II/histidine kinase"/>
    <property type="match status" value="1"/>
</dbReference>
<dbReference type="SMART" id="SM00387">
    <property type="entry name" value="HATPase_c"/>
    <property type="match status" value="1"/>
</dbReference>
<evidence type="ECO:0000313" key="11">
    <source>
        <dbReference type="Proteomes" id="UP000001508"/>
    </source>
</evidence>
<protein>
    <recommendedName>
        <fullName evidence="2">histidine kinase</fullName>
        <ecNumber evidence="2">2.7.13.3</ecNumber>
    </recommendedName>
</protein>
<dbReference type="InterPro" id="IPR036890">
    <property type="entry name" value="HATPase_C_sf"/>
</dbReference>
<dbReference type="PRINTS" id="PR00344">
    <property type="entry name" value="BCTRLSENSOR"/>
</dbReference>
<dbReference type="Pfam" id="PF02518">
    <property type="entry name" value="HATPase_c"/>
    <property type="match status" value="1"/>
</dbReference>
<comment type="catalytic activity">
    <reaction evidence="1">
        <text>ATP + protein L-histidine = ADP + protein N-phospho-L-histidine.</text>
        <dbReference type="EC" id="2.7.13.3"/>
    </reaction>
</comment>
<dbReference type="EC" id="2.7.13.3" evidence="2"/>
<evidence type="ECO:0000256" key="3">
    <source>
        <dbReference type="ARBA" id="ARBA00022553"/>
    </source>
</evidence>
<dbReference type="InterPro" id="IPR005467">
    <property type="entry name" value="His_kinase_dom"/>
</dbReference>
<dbReference type="PROSITE" id="PS50109">
    <property type="entry name" value="HIS_KIN"/>
    <property type="match status" value="1"/>
</dbReference>
<feature type="domain" description="Histidine kinase" evidence="8">
    <location>
        <begin position="430"/>
        <end position="634"/>
    </location>
</feature>
<dbReference type="Pfam" id="PF00512">
    <property type="entry name" value="HisKA"/>
    <property type="match status" value="1"/>
</dbReference>
<dbReference type="InterPro" id="IPR003661">
    <property type="entry name" value="HisK_dim/P_dom"/>
</dbReference>
<dbReference type="eggNOG" id="COG4191">
    <property type="taxonomic scope" value="Bacteria"/>
</dbReference>
<evidence type="ECO:0000256" key="4">
    <source>
        <dbReference type="ARBA" id="ARBA00022679"/>
    </source>
</evidence>
<dbReference type="SMART" id="SM00065">
    <property type="entry name" value="GAF"/>
    <property type="match status" value="1"/>
</dbReference>
<gene>
    <name evidence="10" type="ordered locus">DaAHT2_1963</name>
</gene>
<dbReference type="InterPro" id="IPR003594">
    <property type="entry name" value="HATPase_dom"/>
</dbReference>
<evidence type="ECO:0000256" key="7">
    <source>
        <dbReference type="SAM" id="Coils"/>
    </source>
</evidence>
<feature type="domain" description="Response regulatory" evidence="9">
    <location>
        <begin position="25"/>
        <end position="139"/>
    </location>
</feature>
<dbReference type="GO" id="GO:0000155">
    <property type="term" value="F:phosphorelay sensor kinase activity"/>
    <property type="evidence" value="ECO:0007669"/>
    <property type="project" value="InterPro"/>
</dbReference>
<evidence type="ECO:0000256" key="1">
    <source>
        <dbReference type="ARBA" id="ARBA00000085"/>
    </source>
</evidence>
<dbReference type="Gene3D" id="3.40.50.2300">
    <property type="match status" value="1"/>
</dbReference>
<dbReference type="SUPFAM" id="SSF55781">
    <property type="entry name" value="GAF domain-like"/>
    <property type="match status" value="1"/>
</dbReference>
<dbReference type="AlphaFoldDB" id="D6Z516"/>
<dbReference type="InterPro" id="IPR011006">
    <property type="entry name" value="CheY-like_superfamily"/>
</dbReference>
<feature type="modified residue" description="4-aspartylphosphate" evidence="6">
    <location>
        <position position="74"/>
    </location>
</feature>
<keyword evidence="5 10" id="KW-0418">Kinase</keyword>
<dbReference type="InterPro" id="IPR029016">
    <property type="entry name" value="GAF-like_dom_sf"/>
</dbReference>
<dbReference type="PROSITE" id="PS50110">
    <property type="entry name" value="RESPONSE_REGULATORY"/>
    <property type="match status" value="1"/>
</dbReference>
<dbReference type="InterPro" id="IPR003018">
    <property type="entry name" value="GAF"/>
</dbReference>
<evidence type="ECO:0000256" key="5">
    <source>
        <dbReference type="ARBA" id="ARBA00022777"/>
    </source>
</evidence>
<keyword evidence="7" id="KW-0175">Coiled coil</keyword>
<sequence>MVATLAGVPQHVSLTLDQLLRDGEVAVIVDDDPAIREPLHRYFASHGLAVEECADASSLLDLLTRRKVALMLLDIGLPDIDGVTLLPRVVEKDSDIAVVMLTGVADLQVALECMRQGATDYISKPANFDQIFHVARRALEKRRLLLENRKYQEELEEAHFRLRLLHQLSLKMNNVYLSTVELDEILQAVLVGITAQEGLGFNRAFLAMFTKDDKELRGHMAIGPGCREEAGRIWGEMREKGMDFGQIVQDIKQRCTQDDSEVNRIVRRLTVSADEHDNLLIKAVNSRRSALVSRELGGFPLLLHRHWGNGEKDGNGGHLPAGDPLPVPHELTSILGEDSFVVVPLYSPGRAFGVIIADNYVTGRAITGVHVSALELFASQASLAIEQSHLYQEMQQRLAELEALYDELNRSKDLLVEAERYSAIGQMAAQLVHTIRNPITSIGGVSRILEKKSDDESWGKYIKVITRETARLESTLNELFDFVSQVKLEKQPLQLCDLVKKTLLLLQQELKRQQITWDILCPPGGVTANADERQMRQVFLHLLKNSVEAMPHGGQLTITILVEEEQAVVKVRDTGTGLPSSQVERARDPFFTTKTYGTGMGLTLVEKAVEAHGGTFSLKTAKNGGMEATVRIPL</sequence>
<dbReference type="Proteomes" id="UP000001508">
    <property type="component" value="Chromosome"/>
</dbReference>
<dbReference type="Pfam" id="PF00072">
    <property type="entry name" value="Response_reg"/>
    <property type="match status" value="1"/>
</dbReference>
<dbReference type="InterPro" id="IPR004358">
    <property type="entry name" value="Sig_transdc_His_kin-like_C"/>
</dbReference>